<evidence type="ECO:0000313" key="2">
    <source>
        <dbReference type="EMBL" id="MBB4284322.1"/>
    </source>
</evidence>
<accession>A0A7W6RXD2</accession>
<dbReference type="PANTHER" id="PTHR10098:SF108">
    <property type="entry name" value="TETRATRICOPEPTIDE REPEAT PROTEIN 28"/>
    <property type="match status" value="1"/>
</dbReference>
<feature type="domain" description="CHAT" evidence="1">
    <location>
        <begin position="95"/>
        <end position="194"/>
    </location>
</feature>
<name>A0A7W6RXD2_9PROT</name>
<reference evidence="2 3" key="1">
    <citation type="submission" date="2020-08" db="EMBL/GenBank/DDBJ databases">
        <title>Genome sequencing of Purple Non-Sulfur Bacteria from various extreme environments.</title>
        <authorList>
            <person name="Mayer M."/>
        </authorList>
    </citation>
    <scope>NUCLEOTIDE SEQUENCE [LARGE SCALE GENOMIC DNA]</scope>
    <source>
        <strain evidence="2 3">JA135</strain>
    </source>
</reference>
<keyword evidence="3" id="KW-1185">Reference proteome</keyword>
<dbReference type="PANTHER" id="PTHR10098">
    <property type="entry name" value="RAPSYN-RELATED"/>
    <property type="match status" value="1"/>
</dbReference>
<dbReference type="Pfam" id="PF12770">
    <property type="entry name" value="CHAT"/>
    <property type="match status" value="2"/>
</dbReference>
<organism evidence="2 3">
    <name type="scientific">Roseospira goensis</name>
    <dbReference type="NCBI Taxonomy" id="391922"/>
    <lineage>
        <taxon>Bacteria</taxon>
        <taxon>Pseudomonadati</taxon>
        <taxon>Pseudomonadota</taxon>
        <taxon>Alphaproteobacteria</taxon>
        <taxon>Rhodospirillales</taxon>
        <taxon>Rhodospirillaceae</taxon>
        <taxon>Roseospira</taxon>
    </lineage>
</organism>
<dbReference type="EMBL" id="JACIGI010000001">
    <property type="protein sequence ID" value="MBB4284322.1"/>
    <property type="molecule type" value="Genomic_DNA"/>
</dbReference>
<evidence type="ECO:0000313" key="3">
    <source>
        <dbReference type="Proteomes" id="UP000555728"/>
    </source>
</evidence>
<feature type="domain" description="CHAT" evidence="1">
    <location>
        <begin position="2"/>
        <end position="65"/>
    </location>
</feature>
<gene>
    <name evidence="2" type="ORF">GGD88_000028</name>
</gene>
<dbReference type="InterPro" id="IPR024983">
    <property type="entry name" value="CHAT_dom"/>
</dbReference>
<sequence length="196" mass="20454">MIAPLLDHLAAVDTLFIAPDGPLHAVPFGALTDDRDRRLLERFAGVRLLQTGRDLVARERPATGTGLVALGGVDFGPPPDTEPAAAAPATDGDAVPLTGLSACNTGQGVFDDSEGLEGLPRAFYVAGAKAVLVALWPIGDAATATFMARFYETWLADPTLSPAAALQRTKRVHDIGSANPAARDPAVWAPFVLYEG</sequence>
<dbReference type="AlphaFoldDB" id="A0A7W6RXD2"/>
<comment type="caution">
    <text evidence="2">The sequence shown here is derived from an EMBL/GenBank/DDBJ whole genome shotgun (WGS) entry which is preliminary data.</text>
</comment>
<protein>
    <submittedName>
        <fullName evidence="2">CHAT domain-containing protein</fullName>
    </submittedName>
</protein>
<proteinExistence type="predicted"/>
<evidence type="ECO:0000259" key="1">
    <source>
        <dbReference type="Pfam" id="PF12770"/>
    </source>
</evidence>
<dbReference type="Proteomes" id="UP000555728">
    <property type="component" value="Unassembled WGS sequence"/>
</dbReference>